<dbReference type="EMBL" id="JALP01000086">
    <property type="protein sequence ID" value="THG91156.1"/>
    <property type="molecule type" value="Genomic_DNA"/>
</dbReference>
<organism evidence="1 2">
    <name type="scientific">Alkalihalobacillus alcalophilus ATCC 27647 = CGMCC 1.3604</name>
    <dbReference type="NCBI Taxonomy" id="1218173"/>
    <lineage>
        <taxon>Bacteria</taxon>
        <taxon>Bacillati</taxon>
        <taxon>Bacillota</taxon>
        <taxon>Bacilli</taxon>
        <taxon>Bacillales</taxon>
        <taxon>Bacillaceae</taxon>
        <taxon>Alkalihalobacillus</taxon>
    </lineage>
</organism>
<dbReference type="RefSeq" id="WP_003321287.1">
    <property type="nucleotide sequence ID" value="NZ_ALPT02000044.1"/>
</dbReference>
<accession>A0A4S4K0M7</accession>
<name>A0A4S4K0M7_ALKAL</name>
<proteinExistence type="predicted"/>
<dbReference type="Proteomes" id="UP000297014">
    <property type="component" value="Unassembled WGS sequence"/>
</dbReference>
<dbReference type="AlphaFoldDB" id="A0A4S4K0M7"/>
<dbReference type="OrthoDB" id="2971311at2"/>
<evidence type="ECO:0000313" key="2">
    <source>
        <dbReference type="Proteomes" id="UP000297014"/>
    </source>
</evidence>
<sequence length="102" mass="11639">MITSAGIRTLGEFLVNNVSHGQYRIGSQWHNVEVFQTKQTSNDQVIIYLNLDDTVSGTISGKRLIQQDGTVFDEQPENISKPRTKGLLLAFRYRLREVEDEI</sequence>
<evidence type="ECO:0000313" key="1">
    <source>
        <dbReference type="EMBL" id="THG91156.1"/>
    </source>
</evidence>
<protein>
    <submittedName>
        <fullName evidence="1">Uncharacterized protein</fullName>
    </submittedName>
</protein>
<gene>
    <name evidence="1" type="ORF">AJ85_06610</name>
</gene>
<reference evidence="1 2" key="1">
    <citation type="submission" date="2014-01" db="EMBL/GenBank/DDBJ databases">
        <title>Draft genome sequencing of Bacillus alcalophilus CGMCC 1.3604.</title>
        <authorList>
            <person name="Yang J."/>
            <person name="Diao L."/>
            <person name="Yang S."/>
        </authorList>
    </citation>
    <scope>NUCLEOTIDE SEQUENCE [LARGE SCALE GENOMIC DNA]</scope>
    <source>
        <strain evidence="1 2">CGMCC 1.3604</strain>
    </source>
</reference>
<comment type="caution">
    <text evidence="1">The sequence shown here is derived from an EMBL/GenBank/DDBJ whole genome shotgun (WGS) entry which is preliminary data.</text>
</comment>